<gene>
    <name evidence="2" type="ORF">ACFODZ_02165</name>
</gene>
<keyword evidence="3" id="KW-1185">Reference proteome</keyword>
<feature type="chain" id="PRO_5046279855" description="DUF1573 domain-containing protein" evidence="1">
    <location>
        <begin position="26"/>
        <end position="189"/>
    </location>
</feature>
<evidence type="ECO:0000313" key="3">
    <source>
        <dbReference type="Proteomes" id="UP001595533"/>
    </source>
</evidence>
<comment type="caution">
    <text evidence="2">The sequence shown here is derived from an EMBL/GenBank/DDBJ whole genome shotgun (WGS) entry which is preliminary data.</text>
</comment>
<evidence type="ECO:0000313" key="2">
    <source>
        <dbReference type="EMBL" id="MFC3193036.1"/>
    </source>
</evidence>
<proteinExistence type="predicted"/>
<evidence type="ECO:0008006" key="4">
    <source>
        <dbReference type="Google" id="ProtNLM"/>
    </source>
</evidence>
<dbReference type="RefSeq" id="WP_077409692.1">
    <property type="nucleotide sequence ID" value="NZ_JBHRTS010000001.1"/>
</dbReference>
<evidence type="ECO:0000256" key="1">
    <source>
        <dbReference type="SAM" id="SignalP"/>
    </source>
</evidence>
<dbReference type="Proteomes" id="UP001595533">
    <property type="component" value="Unassembled WGS sequence"/>
</dbReference>
<name>A0ABV7J4E5_9GAMM</name>
<dbReference type="EMBL" id="JBHRTS010000001">
    <property type="protein sequence ID" value="MFC3193036.1"/>
    <property type="molecule type" value="Genomic_DNA"/>
</dbReference>
<feature type="signal peptide" evidence="1">
    <location>
        <begin position="1"/>
        <end position="25"/>
    </location>
</feature>
<keyword evidence="1" id="KW-0732">Signal</keyword>
<accession>A0ABV7J4E5</accession>
<organism evidence="2 3">
    <name type="scientific">Marinicella sediminis</name>
    <dbReference type="NCBI Taxonomy" id="1792834"/>
    <lineage>
        <taxon>Bacteria</taxon>
        <taxon>Pseudomonadati</taxon>
        <taxon>Pseudomonadota</taxon>
        <taxon>Gammaproteobacteria</taxon>
        <taxon>Lysobacterales</taxon>
        <taxon>Marinicellaceae</taxon>
        <taxon>Marinicella</taxon>
    </lineage>
</organism>
<protein>
    <recommendedName>
        <fullName evidence="4">DUF1573 domain-containing protein</fullName>
    </recommendedName>
</protein>
<sequence>MAVNHSKSHYLLMLVILILSTSVNADIKVDATLCNYSEKPVNFELYNHNDMAAGAVPLVKKAVRACACVKKETHTDLWGNFPPANIIQLVYRDVGSVKGEQIKVCVDAKGKFKGYVEAGANACYEASSEVTFLPAPELTRAQGDLKVLETRMMPESTSCSENKGAFGACSRYAATYNYVDGSKCSGNNE</sequence>
<reference evidence="3" key="1">
    <citation type="journal article" date="2019" name="Int. J. Syst. Evol. Microbiol.">
        <title>The Global Catalogue of Microorganisms (GCM) 10K type strain sequencing project: providing services to taxonomists for standard genome sequencing and annotation.</title>
        <authorList>
            <consortium name="The Broad Institute Genomics Platform"/>
            <consortium name="The Broad Institute Genome Sequencing Center for Infectious Disease"/>
            <person name="Wu L."/>
            <person name="Ma J."/>
        </authorList>
    </citation>
    <scope>NUCLEOTIDE SEQUENCE [LARGE SCALE GENOMIC DNA]</scope>
    <source>
        <strain evidence="3">KCTC 42953</strain>
    </source>
</reference>